<name>A0ACC0V6A3_9HYPO</name>
<dbReference type="EMBL" id="CM047942">
    <property type="protein sequence ID" value="KAI9901728.1"/>
    <property type="molecule type" value="Genomic_DNA"/>
</dbReference>
<proteinExistence type="predicted"/>
<accession>A0ACC0V6A3</accession>
<organism evidence="1 2">
    <name type="scientific">Trichothecium roseum</name>
    <dbReference type="NCBI Taxonomy" id="47278"/>
    <lineage>
        <taxon>Eukaryota</taxon>
        <taxon>Fungi</taxon>
        <taxon>Dikarya</taxon>
        <taxon>Ascomycota</taxon>
        <taxon>Pezizomycotina</taxon>
        <taxon>Sordariomycetes</taxon>
        <taxon>Hypocreomycetidae</taxon>
        <taxon>Hypocreales</taxon>
        <taxon>Hypocreales incertae sedis</taxon>
        <taxon>Trichothecium</taxon>
    </lineage>
</organism>
<comment type="caution">
    <text evidence="1">The sequence shown here is derived from an EMBL/GenBank/DDBJ whole genome shotgun (WGS) entry which is preliminary data.</text>
</comment>
<protein>
    <submittedName>
        <fullName evidence="1">Uncharacterized protein</fullName>
    </submittedName>
</protein>
<sequence length="269" mass="30044">MKPFAPPNLLWLAASAAQLVTANTEKVIFLGPPAINVPLGAPTISDLNLDVLTPDSSSIRTNLTRVFPTIDPALLTELDADADGKRRLEQVRPGFYSWFVLDGLSEGQRYELRVCWSALQPTSFSLDVFEVDTVWQIPQLIRSLNSFSRSRLPDTGTPIRNEEQKLHDRRTAATYSQGEDHKSILFLRVSAAADYFTDDLALMQDPPPVLVDVILDPYLYNILPHSLMLTGVYVVLVAILSFYVARWIASYLEAVADELPSPSRSKKRN</sequence>
<gene>
    <name evidence="1" type="ORF">N3K66_003545</name>
</gene>
<evidence type="ECO:0000313" key="1">
    <source>
        <dbReference type="EMBL" id="KAI9901728.1"/>
    </source>
</evidence>
<evidence type="ECO:0000313" key="2">
    <source>
        <dbReference type="Proteomes" id="UP001163324"/>
    </source>
</evidence>
<reference evidence="1" key="1">
    <citation type="submission" date="2022-10" db="EMBL/GenBank/DDBJ databases">
        <title>Complete Genome of Trichothecium roseum strain YXFP-22015, a Plant Pathogen Isolated from Citrus.</title>
        <authorList>
            <person name="Wang Y."/>
            <person name="Zhu L."/>
        </authorList>
    </citation>
    <scope>NUCLEOTIDE SEQUENCE</scope>
    <source>
        <strain evidence="1">YXFP-22015</strain>
    </source>
</reference>
<keyword evidence="2" id="KW-1185">Reference proteome</keyword>
<dbReference type="Proteomes" id="UP001163324">
    <property type="component" value="Chromosome 3"/>
</dbReference>